<gene>
    <name evidence="3" type="ORF">GRI43_05620</name>
</gene>
<protein>
    <recommendedName>
        <fullName evidence="5">Transferrin-binding protein B C-lobe/N-lobe beta barrel domain-containing protein</fullName>
    </recommendedName>
</protein>
<dbReference type="AlphaFoldDB" id="A0A6I4UZ62"/>
<keyword evidence="2" id="KW-0732">Signal</keyword>
<dbReference type="InterPro" id="IPR011250">
    <property type="entry name" value="OMP/PagP_B-barrel"/>
</dbReference>
<dbReference type="PROSITE" id="PS51257">
    <property type="entry name" value="PROKAR_LIPOPROTEIN"/>
    <property type="match status" value="1"/>
</dbReference>
<feature type="signal peptide" evidence="2">
    <location>
        <begin position="1"/>
        <end position="17"/>
    </location>
</feature>
<dbReference type="EMBL" id="WTYP01000001">
    <property type="protein sequence ID" value="MXP46868.1"/>
    <property type="molecule type" value="Genomic_DNA"/>
</dbReference>
<sequence>MGRIRFLSAAALALALASCGGGDSSSGSGGSTGGGTGGGSTGGGSSGGGGGSSGGTPTPTISYTKFAELTGDRSFNTACTLIVRSGASTSAPAATAFGNGLTYIFDESADTYSITASNLNLTFAPADLASEDAQGFRYEKANANGGQPDTFIVFNPGITVQPTDYARVSRVITAAADGSQEDYRCVFGVPTELEDSLPAGTVSYSQYFTTGTAFLEEVGGNLRAFNLRSTELSFAANPTDGAIDFTLTVKGTESGTATVSELATFSGSTSIDGTNQSFDGLLADGNNVATGSFGGWFFGPQGAEMAFAWGADIRRDDGSRIIFAANTVGSNP</sequence>
<organism evidence="3 4">
    <name type="scientific">Pontixanthobacter luteolus</name>
    <dbReference type="NCBI Taxonomy" id="295089"/>
    <lineage>
        <taxon>Bacteria</taxon>
        <taxon>Pseudomonadati</taxon>
        <taxon>Pseudomonadota</taxon>
        <taxon>Alphaproteobacteria</taxon>
        <taxon>Sphingomonadales</taxon>
        <taxon>Erythrobacteraceae</taxon>
        <taxon>Pontixanthobacter</taxon>
    </lineage>
</organism>
<evidence type="ECO:0008006" key="5">
    <source>
        <dbReference type="Google" id="ProtNLM"/>
    </source>
</evidence>
<dbReference type="OrthoDB" id="7562735at2"/>
<dbReference type="Proteomes" id="UP000471435">
    <property type="component" value="Unassembled WGS sequence"/>
</dbReference>
<dbReference type="SUPFAM" id="SSF56925">
    <property type="entry name" value="OMPA-like"/>
    <property type="match status" value="1"/>
</dbReference>
<evidence type="ECO:0000256" key="2">
    <source>
        <dbReference type="SAM" id="SignalP"/>
    </source>
</evidence>
<name>A0A6I4UZ62_9SPHN</name>
<feature type="compositionally biased region" description="Gly residues" evidence="1">
    <location>
        <begin position="23"/>
        <end position="54"/>
    </location>
</feature>
<evidence type="ECO:0000256" key="1">
    <source>
        <dbReference type="SAM" id="MobiDB-lite"/>
    </source>
</evidence>
<dbReference type="RefSeq" id="WP_160730057.1">
    <property type="nucleotide sequence ID" value="NZ_WTYP01000001.1"/>
</dbReference>
<keyword evidence="4" id="KW-1185">Reference proteome</keyword>
<accession>A0A6I4UZ62</accession>
<evidence type="ECO:0000313" key="3">
    <source>
        <dbReference type="EMBL" id="MXP46868.1"/>
    </source>
</evidence>
<reference evidence="3 4" key="1">
    <citation type="submission" date="2019-12" db="EMBL/GenBank/DDBJ databases">
        <title>Genomic-based taxomic classification of the family Erythrobacteraceae.</title>
        <authorList>
            <person name="Xu L."/>
        </authorList>
    </citation>
    <scope>NUCLEOTIDE SEQUENCE [LARGE SCALE GENOMIC DNA]</scope>
    <source>
        <strain evidence="3 4">SW-109</strain>
    </source>
</reference>
<comment type="caution">
    <text evidence="3">The sequence shown here is derived from an EMBL/GenBank/DDBJ whole genome shotgun (WGS) entry which is preliminary data.</text>
</comment>
<feature type="region of interest" description="Disordered" evidence="1">
    <location>
        <begin position="23"/>
        <end position="59"/>
    </location>
</feature>
<proteinExistence type="predicted"/>
<evidence type="ECO:0000313" key="4">
    <source>
        <dbReference type="Proteomes" id="UP000471435"/>
    </source>
</evidence>
<feature type="chain" id="PRO_5026320930" description="Transferrin-binding protein B C-lobe/N-lobe beta barrel domain-containing protein" evidence="2">
    <location>
        <begin position="18"/>
        <end position="332"/>
    </location>
</feature>